<dbReference type="SUPFAM" id="SSF51735">
    <property type="entry name" value="NAD(P)-binding Rossmann-fold domains"/>
    <property type="match status" value="1"/>
</dbReference>
<dbReference type="PANTHER" id="PTHR43162">
    <property type="match status" value="1"/>
</dbReference>
<name>A0AAU7ZTW7_9BACT</name>
<dbReference type="Gene3D" id="3.90.25.10">
    <property type="entry name" value="UDP-galactose 4-epimerase, domain 1"/>
    <property type="match status" value="1"/>
</dbReference>
<dbReference type="Gene3D" id="3.40.50.720">
    <property type="entry name" value="NAD(P)-binding Rossmann-like Domain"/>
    <property type="match status" value="1"/>
</dbReference>
<gene>
    <name evidence="2" type="ORF">RBB77_05610</name>
</gene>
<reference evidence="2" key="2">
    <citation type="journal article" date="2024" name="Environ. Microbiol.">
        <title>Genome analysis and description of Tunturibacter gen. nov. expands the diversity of Terriglobia in tundra soils.</title>
        <authorList>
            <person name="Messyasz A."/>
            <person name="Mannisto M.K."/>
            <person name="Kerkhof L.J."/>
            <person name="Haggblom M.M."/>
        </authorList>
    </citation>
    <scope>NUCLEOTIDE SEQUENCE</scope>
    <source>
        <strain evidence="2">X5P6</strain>
    </source>
</reference>
<evidence type="ECO:0000259" key="1">
    <source>
        <dbReference type="Pfam" id="PF13460"/>
    </source>
</evidence>
<dbReference type="PANTHER" id="PTHR43162:SF1">
    <property type="entry name" value="PRESTALK A DIFFERENTIATION PROTEIN A"/>
    <property type="match status" value="1"/>
</dbReference>
<reference evidence="2" key="1">
    <citation type="submission" date="2023-08" db="EMBL/GenBank/DDBJ databases">
        <authorList>
            <person name="Messyasz A."/>
            <person name="Mannisto M.K."/>
            <person name="Kerkhof L.J."/>
            <person name="Haggblom M."/>
        </authorList>
    </citation>
    <scope>NUCLEOTIDE SEQUENCE</scope>
    <source>
        <strain evidence="2">X5P6</strain>
    </source>
</reference>
<dbReference type="InterPro" id="IPR051604">
    <property type="entry name" value="Ergot_Alk_Oxidoreductase"/>
</dbReference>
<dbReference type="Pfam" id="PF13460">
    <property type="entry name" value="NAD_binding_10"/>
    <property type="match status" value="1"/>
</dbReference>
<dbReference type="InterPro" id="IPR036291">
    <property type="entry name" value="NAD(P)-bd_dom_sf"/>
</dbReference>
<protein>
    <submittedName>
        <fullName evidence="2">NAD(P)H-binding protein</fullName>
    </submittedName>
</protein>
<dbReference type="RefSeq" id="WP_353065445.1">
    <property type="nucleotide sequence ID" value="NZ_CP132942.1"/>
</dbReference>
<dbReference type="KEGG" id="tpsc:RBB77_05610"/>
<evidence type="ECO:0000313" key="2">
    <source>
        <dbReference type="EMBL" id="XCB34371.1"/>
    </source>
</evidence>
<dbReference type="InterPro" id="IPR016040">
    <property type="entry name" value="NAD(P)-bd_dom"/>
</dbReference>
<accession>A0AAU7ZTW7</accession>
<sequence>MIVITTPTGNIGQQVLEKLLDSGETIRVIARDPSRLSARARERLEVVQGSHSDREVVDRAFEGADSVFWVVPPDFQANNVETRYLEFIRPACEAFKNREVKRVVAVSALGRGWPKPAGLVSASVAMDDLIASTGVSFRALTMPSFMDNFLRQVEPIKNLSMFYSPLSGDLKVPTCATRDIASVAAKLLLDSSWSGSGSVPILGPEDLSHNDMAQILSEVLEKPVRYQHIPFEAFKASLIKSGASESMATGMVDMMMAKNEGLDNMEPRTAESTTPTSFRQWCKEVLKPAVLR</sequence>
<dbReference type="AlphaFoldDB" id="A0AAU7ZTW7"/>
<organism evidence="2">
    <name type="scientific">Tunturiibacter psychrotolerans</name>
    <dbReference type="NCBI Taxonomy" id="3069686"/>
    <lineage>
        <taxon>Bacteria</taxon>
        <taxon>Pseudomonadati</taxon>
        <taxon>Acidobacteriota</taxon>
        <taxon>Terriglobia</taxon>
        <taxon>Terriglobales</taxon>
        <taxon>Acidobacteriaceae</taxon>
        <taxon>Tunturiibacter</taxon>
    </lineage>
</organism>
<proteinExistence type="predicted"/>
<feature type="domain" description="NAD(P)-binding" evidence="1">
    <location>
        <begin position="8"/>
        <end position="154"/>
    </location>
</feature>
<dbReference type="EMBL" id="CP132942">
    <property type="protein sequence ID" value="XCB34371.1"/>
    <property type="molecule type" value="Genomic_DNA"/>
</dbReference>